<dbReference type="AlphaFoldDB" id="A0A3L7DX21"/>
<gene>
    <name evidence="9" type="ORF">DWB85_09230</name>
</gene>
<keyword evidence="5 6" id="KW-0408">Iron</keyword>
<dbReference type="GO" id="GO:0020037">
    <property type="term" value="F:heme binding"/>
    <property type="evidence" value="ECO:0007669"/>
    <property type="project" value="InterPro"/>
</dbReference>
<dbReference type="PANTHER" id="PTHR40942:SF2">
    <property type="entry name" value="CYTOCHROME-RELATED"/>
    <property type="match status" value="1"/>
</dbReference>
<feature type="signal peptide" evidence="7">
    <location>
        <begin position="1"/>
        <end position="18"/>
    </location>
</feature>
<accession>A0A3L7DX21</accession>
<feature type="domain" description="Cytochrome c" evidence="8">
    <location>
        <begin position="16"/>
        <end position="96"/>
    </location>
</feature>
<evidence type="ECO:0000256" key="1">
    <source>
        <dbReference type="ARBA" id="ARBA00022448"/>
    </source>
</evidence>
<keyword evidence="3 6" id="KW-0479">Metal-binding</keyword>
<reference evidence="9 10" key="1">
    <citation type="submission" date="2018-07" db="EMBL/GenBank/DDBJ databases">
        <title>Halioglobus sp. genome submission.</title>
        <authorList>
            <person name="Ye M.-Q."/>
            <person name="Du Z.-J."/>
        </authorList>
    </citation>
    <scope>NUCLEOTIDE SEQUENCE [LARGE SCALE GENOMIC DNA]</scope>
    <source>
        <strain evidence="9 10">U0301</strain>
    </source>
</reference>
<dbReference type="RefSeq" id="WP_117953932.1">
    <property type="nucleotide sequence ID" value="NZ_QRAN01000008.1"/>
</dbReference>
<keyword evidence="2 6" id="KW-0349">Heme</keyword>
<dbReference type="PROSITE" id="PS51007">
    <property type="entry name" value="CYTC"/>
    <property type="match status" value="1"/>
</dbReference>
<evidence type="ECO:0000256" key="3">
    <source>
        <dbReference type="ARBA" id="ARBA00022723"/>
    </source>
</evidence>
<dbReference type="GO" id="GO:0009055">
    <property type="term" value="F:electron transfer activity"/>
    <property type="evidence" value="ECO:0007669"/>
    <property type="project" value="InterPro"/>
</dbReference>
<dbReference type="SUPFAM" id="SSF46626">
    <property type="entry name" value="Cytochrome c"/>
    <property type="match status" value="1"/>
</dbReference>
<evidence type="ECO:0000256" key="6">
    <source>
        <dbReference type="PROSITE-ProRule" id="PRU00433"/>
    </source>
</evidence>
<dbReference type="GO" id="GO:0005506">
    <property type="term" value="F:iron ion binding"/>
    <property type="evidence" value="ECO:0007669"/>
    <property type="project" value="InterPro"/>
</dbReference>
<comment type="caution">
    <text evidence="9">The sequence shown here is derived from an EMBL/GenBank/DDBJ whole genome shotgun (WGS) entry which is preliminary data.</text>
</comment>
<evidence type="ECO:0000313" key="10">
    <source>
        <dbReference type="Proteomes" id="UP000265509"/>
    </source>
</evidence>
<sequence>MKKIVAATLLLCATSAMAEPDMDKYNKSCAVCHATGAANAPKTGDAAAWETRMAKGMDALVASVNTGLNAMPPKGMCFDCSDEDYKALIEYMAKPAE</sequence>
<evidence type="ECO:0000313" key="9">
    <source>
        <dbReference type="EMBL" id="RLQ22107.1"/>
    </source>
</evidence>
<organism evidence="9 10">
    <name type="scientific">Seongchinamella sediminis</name>
    <dbReference type="NCBI Taxonomy" id="2283635"/>
    <lineage>
        <taxon>Bacteria</taxon>
        <taxon>Pseudomonadati</taxon>
        <taxon>Pseudomonadota</taxon>
        <taxon>Gammaproteobacteria</taxon>
        <taxon>Cellvibrionales</taxon>
        <taxon>Halieaceae</taxon>
        <taxon>Seongchinamella</taxon>
    </lineage>
</organism>
<dbReference type="EMBL" id="QRAN01000008">
    <property type="protein sequence ID" value="RLQ22107.1"/>
    <property type="molecule type" value="Genomic_DNA"/>
</dbReference>
<keyword evidence="1" id="KW-0813">Transport</keyword>
<protein>
    <submittedName>
        <fullName evidence="9">Cytochrome c5 family protein</fullName>
    </submittedName>
</protein>
<dbReference type="InterPro" id="IPR002323">
    <property type="entry name" value="Cyt_CIE"/>
</dbReference>
<dbReference type="PRINTS" id="PR00607">
    <property type="entry name" value="CYTCHROMECIE"/>
</dbReference>
<dbReference type="InterPro" id="IPR036909">
    <property type="entry name" value="Cyt_c-like_dom_sf"/>
</dbReference>
<dbReference type="InterPro" id="IPR009056">
    <property type="entry name" value="Cyt_c-like_dom"/>
</dbReference>
<dbReference type="OrthoDB" id="9814708at2"/>
<keyword evidence="7" id="KW-0732">Signal</keyword>
<dbReference type="PANTHER" id="PTHR40942">
    <property type="match status" value="1"/>
</dbReference>
<evidence type="ECO:0000256" key="4">
    <source>
        <dbReference type="ARBA" id="ARBA00022982"/>
    </source>
</evidence>
<evidence type="ECO:0000256" key="5">
    <source>
        <dbReference type="ARBA" id="ARBA00023004"/>
    </source>
</evidence>
<evidence type="ECO:0000256" key="7">
    <source>
        <dbReference type="SAM" id="SignalP"/>
    </source>
</evidence>
<dbReference type="Proteomes" id="UP000265509">
    <property type="component" value="Unassembled WGS sequence"/>
</dbReference>
<evidence type="ECO:0000259" key="8">
    <source>
        <dbReference type="PROSITE" id="PS51007"/>
    </source>
</evidence>
<proteinExistence type="predicted"/>
<evidence type="ECO:0000256" key="2">
    <source>
        <dbReference type="ARBA" id="ARBA00022617"/>
    </source>
</evidence>
<name>A0A3L7DX21_9GAMM</name>
<dbReference type="Pfam" id="PF13442">
    <property type="entry name" value="Cytochrome_CBB3"/>
    <property type="match status" value="1"/>
</dbReference>
<keyword evidence="4" id="KW-0249">Electron transport</keyword>
<dbReference type="Gene3D" id="1.10.760.10">
    <property type="entry name" value="Cytochrome c-like domain"/>
    <property type="match status" value="1"/>
</dbReference>
<feature type="chain" id="PRO_5018251485" evidence="7">
    <location>
        <begin position="19"/>
        <end position="97"/>
    </location>
</feature>
<keyword evidence="10" id="KW-1185">Reference proteome</keyword>